<reference evidence="1 2" key="1">
    <citation type="submission" date="2018-10" db="EMBL/GenBank/DDBJ databases">
        <title>Genomic Encyclopedia of Type Strains, Phase IV (KMG-IV): sequencing the most valuable type-strain genomes for metagenomic binning, comparative biology and taxonomic classification.</title>
        <authorList>
            <person name="Goeker M."/>
        </authorList>
    </citation>
    <scope>NUCLEOTIDE SEQUENCE [LARGE SCALE GENOMIC DNA]</scope>
    <source>
        <strain evidence="1 2">DSM 22228</strain>
    </source>
</reference>
<evidence type="ECO:0000313" key="2">
    <source>
        <dbReference type="Proteomes" id="UP000278542"/>
    </source>
</evidence>
<sequence>MGLRNWIYKKTGFNVKTLEYTPLKFERFESMGNNCELGLFLKESRNNTSSFFRYTFIHDYSLIGQLIQNNFRDIFLLENLEQSCTGMIIDKKYQLSFHSKMNISKRGEKKSIDNNELIVSHQKELGKVRYLADKFMDNLKKSNKIYVIKTNDNESSREIMQLHNIMLKVGNCTILNVKFTKNNNKISTIEKINESFYVGYVSGFAPYHNAHDFNFKEWYKLLKIAEEVIR</sequence>
<protein>
    <submittedName>
        <fullName evidence="1">Uncharacterized protein</fullName>
    </submittedName>
</protein>
<accession>A0A495RJ08</accession>
<dbReference type="Proteomes" id="UP000278542">
    <property type="component" value="Unassembled WGS sequence"/>
</dbReference>
<name>A0A495RJ08_9GAMM</name>
<dbReference type="AlphaFoldDB" id="A0A495RJ08"/>
<proteinExistence type="predicted"/>
<keyword evidence="2" id="KW-1185">Reference proteome</keyword>
<comment type="caution">
    <text evidence="1">The sequence shown here is derived from an EMBL/GenBank/DDBJ whole genome shotgun (WGS) entry which is preliminary data.</text>
</comment>
<gene>
    <name evidence="1" type="ORF">DES39_0570</name>
</gene>
<organism evidence="1 2">
    <name type="scientific">Orbus hercynius</name>
    <dbReference type="NCBI Taxonomy" id="593135"/>
    <lineage>
        <taxon>Bacteria</taxon>
        <taxon>Pseudomonadati</taxon>
        <taxon>Pseudomonadota</taxon>
        <taxon>Gammaproteobacteria</taxon>
        <taxon>Orbales</taxon>
        <taxon>Orbaceae</taxon>
        <taxon>Orbus</taxon>
    </lineage>
</organism>
<dbReference type="EMBL" id="RBWY01000001">
    <property type="protein sequence ID" value="RKS87349.1"/>
    <property type="molecule type" value="Genomic_DNA"/>
</dbReference>
<evidence type="ECO:0000313" key="1">
    <source>
        <dbReference type="EMBL" id="RKS87349.1"/>
    </source>
</evidence>